<comment type="function">
    <text evidence="4">Methyltransferase required for the conversion of demethylmenaquinol (DMKH2) to menaquinol (MKH2).</text>
</comment>
<feature type="binding site" evidence="4">
    <location>
        <position position="73"/>
    </location>
    <ligand>
        <name>S-adenosyl-L-methionine</name>
        <dbReference type="ChEBI" id="CHEBI:59789"/>
    </ligand>
</feature>
<protein>
    <recommendedName>
        <fullName evidence="4">Demethylmenaquinone methyltransferase</fullName>
        <ecNumber evidence="4">2.1.1.163</ecNumber>
    </recommendedName>
</protein>
<evidence type="ECO:0000313" key="6">
    <source>
        <dbReference type="EMBL" id="MBB5849540.1"/>
    </source>
</evidence>
<dbReference type="EC" id="2.1.1.163" evidence="4"/>
<dbReference type="NCBIfam" id="TIGR01934">
    <property type="entry name" value="MenG_MenH_UbiE"/>
    <property type="match status" value="1"/>
</dbReference>
<dbReference type="EMBL" id="JACHMW010000001">
    <property type="protein sequence ID" value="MBB5849540.1"/>
    <property type="molecule type" value="Genomic_DNA"/>
</dbReference>
<comment type="caution">
    <text evidence="6">The sequence shown here is derived from an EMBL/GenBank/DDBJ whole genome shotgun (WGS) entry which is preliminary data.</text>
</comment>
<evidence type="ECO:0000256" key="3">
    <source>
        <dbReference type="ARBA" id="ARBA00022691"/>
    </source>
</evidence>
<dbReference type="InterPro" id="IPR029063">
    <property type="entry name" value="SAM-dependent_MTases_sf"/>
</dbReference>
<dbReference type="Gene3D" id="3.40.50.150">
    <property type="entry name" value="Vaccinia Virus protein VP39"/>
    <property type="match status" value="1"/>
</dbReference>
<feature type="binding site" evidence="4">
    <location>
        <begin position="117"/>
        <end position="118"/>
    </location>
    <ligand>
        <name>S-adenosyl-L-methionine</name>
        <dbReference type="ChEBI" id="CHEBI:59789"/>
    </ligand>
</feature>
<name>A0A7W9N0Z2_9MICC</name>
<dbReference type="CDD" id="cd02440">
    <property type="entry name" value="AdoMet_MTases"/>
    <property type="match status" value="1"/>
</dbReference>
<comment type="similarity">
    <text evidence="4">Belongs to the class I-like SAM-binding methyltransferase superfamily. MenG/UbiE family.</text>
</comment>
<proteinExistence type="inferred from homology"/>
<dbReference type="GO" id="GO:0009234">
    <property type="term" value="P:menaquinone biosynthetic process"/>
    <property type="evidence" value="ECO:0007669"/>
    <property type="project" value="UniProtKB-UniRule"/>
</dbReference>
<accession>A0A7W9N0Z2</accession>
<dbReference type="AlphaFoldDB" id="A0A7W9N0Z2"/>
<dbReference type="InterPro" id="IPR004033">
    <property type="entry name" value="UbiE/COQ5_MeTrFase"/>
</dbReference>
<organism evidence="6 7">
    <name type="scientific">Micrococcus endophyticus</name>
    <dbReference type="NCBI Taxonomy" id="455343"/>
    <lineage>
        <taxon>Bacteria</taxon>
        <taxon>Bacillati</taxon>
        <taxon>Actinomycetota</taxon>
        <taxon>Actinomycetes</taxon>
        <taxon>Micrococcales</taxon>
        <taxon>Micrococcaceae</taxon>
        <taxon>Micrococcus</taxon>
    </lineage>
</organism>
<keyword evidence="2 4" id="KW-0808">Transferase</keyword>
<evidence type="ECO:0000313" key="7">
    <source>
        <dbReference type="Proteomes" id="UP000567246"/>
    </source>
</evidence>
<comment type="caution">
    <text evidence="4">Lacks conserved residue(s) required for the propagation of feature annotation.</text>
</comment>
<keyword evidence="7" id="KW-1185">Reference proteome</keyword>
<dbReference type="InterPro" id="IPR023576">
    <property type="entry name" value="UbiE/COQ5_MeTrFase_CS"/>
</dbReference>
<dbReference type="UniPathway" id="UPA00079">
    <property type="reaction ID" value="UER00169"/>
</dbReference>
<feature type="region of interest" description="Disordered" evidence="5">
    <location>
        <begin position="1"/>
        <end position="21"/>
    </location>
</feature>
<feature type="compositionally biased region" description="Basic and acidic residues" evidence="5">
    <location>
        <begin position="9"/>
        <end position="21"/>
    </location>
</feature>
<dbReference type="PANTHER" id="PTHR43591">
    <property type="entry name" value="METHYLTRANSFERASE"/>
    <property type="match status" value="1"/>
</dbReference>
<evidence type="ECO:0000256" key="5">
    <source>
        <dbReference type="SAM" id="MobiDB-lite"/>
    </source>
</evidence>
<dbReference type="GO" id="GO:0043770">
    <property type="term" value="F:demethylmenaquinone methyltransferase activity"/>
    <property type="evidence" value="ECO:0007669"/>
    <property type="project" value="UniProtKB-UniRule"/>
</dbReference>
<dbReference type="PROSITE" id="PS01184">
    <property type="entry name" value="UBIE_2"/>
    <property type="match status" value="1"/>
</dbReference>
<dbReference type="SUPFAM" id="SSF53335">
    <property type="entry name" value="S-adenosyl-L-methionine-dependent methyltransferases"/>
    <property type="match status" value="1"/>
</dbReference>
<evidence type="ECO:0000256" key="4">
    <source>
        <dbReference type="HAMAP-Rule" id="MF_01813"/>
    </source>
</evidence>
<dbReference type="PROSITE" id="PS51608">
    <property type="entry name" value="SAM_MT_UBIE"/>
    <property type="match status" value="1"/>
</dbReference>
<feature type="binding site" evidence="4">
    <location>
        <position position="93"/>
    </location>
    <ligand>
        <name>S-adenosyl-L-methionine</name>
        <dbReference type="ChEBI" id="CHEBI:59789"/>
    </ligand>
</feature>
<evidence type="ECO:0000256" key="1">
    <source>
        <dbReference type="ARBA" id="ARBA00022603"/>
    </source>
</evidence>
<dbReference type="Pfam" id="PF01209">
    <property type="entry name" value="Ubie_methyltran"/>
    <property type="match status" value="1"/>
</dbReference>
<dbReference type="RefSeq" id="WP_184173148.1">
    <property type="nucleotide sequence ID" value="NZ_BAABAG010000017.1"/>
</dbReference>
<gene>
    <name evidence="4" type="primary">menG</name>
    <name evidence="6" type="ORF">HDA33_002104</name>
</gene>
<sequence>MSETPTPSPRRDGAARGADHHARVSTMFDAVAERYDLMNTVMTWGQEPRLVRHAVARANVPAHGRVLDLATGTGDLAFEVLRQHPDATVVGADISAEMMEVGRKREGGDRVEWVVADAQDLPFEDASFDSVTHGYLLRNVADIPAALAEQFRVLRPGGWMAALETSPPPANFIRPFSTFYMHQVMPRLARVITDKPEAYEYLSSSTKAFHAPEEIADMLADAGFVNIGHETHMFGTLATHWAMKPVA</sequence>
<dbReference type="GO" id="GO:0032259">
    <property type="term" value="P:methylation"/>
    <property type="evidence" value="ECO:0007669"/>
    <property type="project" value="UniProtKB-KW"/>
</dbReference>
<dbReference type="PANTHER" id="PTHR43591:SF24">
    <property type="entry name" value="2-METHOXY-6-POLYPRENYL-1,4-BENZOQUINOL METHYLASE, MITOCHONDRIAL"/>
    <property type="match status" value="1"/>
</dbReference>
<keyword evidence="1 4" id="KW-0489">Methyltransferase</keyword>
<comment type="pathway">
    <text evidence="4">Quinol/quinone metabolism; menaquinone biosynthesis; menaquinol from 1,4-dihydroxy-2-naphthoate: step 2/2.</text>
</comment>
<evidence type="ECO:0000256" key="2">
    <source>
        <dbReference type="ARBA" id="ARBA00022679"/>
    </source>
</evidence>
<keyword evidence="3 4" id="KW-0949">S-adenosyl-L-methionine</keyword>
<dbReference type="HAMAP" id="MF_01813">
    <property type="entry name" value="MenG_UbiE_methyltr"/>
    <property type="match status" value="1"/>
</dbReference>
<reference evidence="6 7" key="1">
    <citation type="submission" date="2020-08" db="EMBL/GenBank/DDBJ databases">
        <title>Sequencing the genomes of 1000 actinobacteria strains.</title>
        <authorList>
            <person name="Klenk H.-P."/>
        </authorList>
    </citation>
    <scope>NUCLEOTIDE SEQUENCE [LARGE SCALE GENOMIC DNA]</scope>
    <source>
        <strain evidence="6 7">DSM 17945</strain>
    </source>
</reference>
<dbReference type="Proteomes" id="UP000567246">
    <property type="component" value="Unassembled WGS sequence"/>
</dbReference>
<comment type="catalytic activity">
    <reaction evidence="4">
        <text>a 2-demethylmenaquinol + S-adenosyl-L-methionine = a menaquinol + S-adenosyl-L-homocysteine + H(+)</text>
        <dbReference type="Rhea" id="RHEA:42640"/>
        <dbReference type="Rhea" id="RHEA-COMP:9539"/>
        <dbReference type="Rhea" id="RHEA-COMP:9563"/>
        <dbReference type="ChEBI" id="CHEBI:15378"/>
        <dbReference type="ChEBI" id="CHEBI:18151"/>
        <dbReference type="ChEBI" id="CHEBI:55437"/>
        <dbReference type="ChEBI" id="CHEBI:57856"/>
        <dbReference type="ChEBI" id="CHEBI:59789"/>
        <dbReference type="EC" id="2.1.1.163"/>
    </reaction>
</comment>
<keyword evidence="4" id="KW-0474">Menaquinone biosynthesis</keyword>